<evidence type="ECO:0000313" key="4">
    <source>
        <dbReference type="EMBL" id="TXF86685.1"/>
    </source>
</evidence>
<evidence type="ECO:0000259" key="3">
    <source>
        <dbReference type="Pfam" id="PF10988"/>
    </source>
</evidence>
<dbReference type="Proteomes" id="UP000321907">
    <property type="component" value="Unassembled WGS sequence"/>
</dbReference>
<feature type="region of interest" description="Disordered" evidence="1">
    <location>
        <begin position="210"/>
        <end position="239"/>
    </location>
</feature>
<feature type="domain" description="Putative auto-transporter adhesin head GIN" evidence="3">
    <location>
        <begin position="42"/>
        <end position="222"/>
    </location>
</feature>
<comment type="caution">
    <text evidence="4">The sequence shown here is derived from an EMBL/GenBank/DDBJ whole genome shotgun (WGS) entry which is preliminary data.</text>
</comment>
<sequence>MRHLLTILLISFTLTLSAQWGNRSSVKGNGDVTTASRSVDGFDGVSTCCDIDVLLVKGNFSVKVEAESNLQEHIKTDVVGGRLEIGFKGDVNIRSHKQITVYVSLPELEYVGASSSGTIKTESSFSGERMEADVSSGARITLDYSGGQLYTNASSGGNMTVRGSSDRFKANVSSGGKVDAEDYQAREARCNASSGGGVVVRVSDELEANASSGGRIRYTGNPSDVDSNTSSGGTIRRGN</sequence>
<keyword evidence="2" id="KW-0732">Signal</keyword>
<accession>A0A5C7FPM1</accession>
<dbReference type="AlphaFoldDB" id="A0A5C7FPM1"/>
<keyword evidence="5" id="KW-1185">Reference proteome</keyword>
<dbReference type="EMBL" id="VOXD01000038">
    <property type="protein sequence ID" value="TXF86685.1"/>
    <property type="molecule type" value="Genomic_DNA"/>
</dbReference>
<gene>
    <name evidence="4" type="ORF">FUA23_19060</name>
</gene>
<protein>
    <submittedName>
        <fullName evidence="4">DUF2807 domain-containing protein</fullName>
    </submittedName>
</protein>
<organism evidence="4 5">
    <name type="scientific">Neolewinella aurantiaca</name>
    <dbReference type="NCBI Taxonomy" id="2602767"/>
    <lineage>
        <taxon>Bacteria</taxon>
        <taxon>Pseudomonadati</taxon>
        <taxon>Bacteroidota</taxon>
        <taxon>Saprospiria</taxon>
        <taxon>Saprospirales</taxon>
        <taxon>Lewinellaceae</taxon>
        <taxon>Neolewinella</taxon>
    </lineage>
</organism>
<dbReference type="Pfam" id="PF10988">
    <property type="entry name" value="DUF2807"/>
    <property type="match status" value="1"/>
</dbReference>
<dbReference type="OrthoDB" id="5585143at2"/>
<dbReference type="RefSeq" id="WP_147932366.1">
    <property type="nucleotide sequence ID" value="NZ_VOXD01000038.1"/>
</dbReference>
<proteinExistence type="predicted"/>
<evidence type="ECO:0000256" key="1">
    <source>
        <dbReference type="SAM" id="MobiDB-lite"/>
    </source>
</evidence>
<evidence type="ECO:0000256" key="2">
    <source>
        <dbReference type="SAM" id="SignalP"/>
    </source>
</evidence>
<feature type="compositionally biased region" description="Polar residues" evidence="1">
    <location>
        <begin position="220"/>
        <end position="233"/>
    </location>
</feature>
<name>A0A5C7FPM1_9BACT</name>
<feature type="signal peptide" evidence="2">
    <location>
        <begin position="1"/>
        <end position="18"/>
    </location>
</feature>
<feature type="chain" id="PRO_5023100974" evidence="2">
    <location>
        <begin position="19"/>
        <end position="239"/>
    </location>
</feature>
<evidence type="ECO:0000313" key="5">
    <source>
        <dbReference type="Proteomes" id="UP000321907"/>
    </source>
</evidence>
<reference evidence="4 5" key="1">
    <citation type="submission" date="2019-08" db="EMBL/GenBank/DDBJ databases">
        <title>Lewinella sp. strain SSH13 Genome sequencing and assembly.</title>
        <authorList>
            <person name="Kim I."/>
        </authorList>
    </citation>
    <scope>NUCLEOTIDE SEQUENCE [LARGE SCALE GENOMIC DNA]</scope>
    <source>
        <strain evidence="4 5">SSH13</strain>
    </source>
</reference>
<dbReference type="InterPro" id="IPR021255">
    <property type="entry name" value="DUF2807"/>
</dbReference>
<dbReference type="Gene3D" id="2.160.20.120">
    <property type="match status" value="1"/>
</dbReference>